<dbReference type="Pfam" id="PF05746">
    <property type="entry name" value="DALR_1"/>
    <property type="match status" value="1"/>
</dbReference>
<evidence type="ECO:0000259" key="14">
    <source>
        <dbReference type="SMART" id="SM01016"/>
    </source>
</evidence>
<dbReference type="FunFam" id="3.30.1360.70:FF:000003">
    <property type="entry name" value="Arginine--tRNA ligase"/>
    <property type="match status" value="1"/>
</dbReference>
<dbReference type="PANTHER" id="PTHR11956:SF5">
    <property type="entry name" value="ARGININE--TRNA LIGASE, CYTOPLASMIC"/>
    <property type="match status" value="1"/>
</dbReference>
<dbReference type="HAMAP" id="MF_00123">
    <property type="entry name" value="Arg_tRNA_synth"/>
    <property type="match status" value="1"/>
</dbReference>
<evidence type="ECO:0000256" key="7">
    <source>
        <dbReference type="ARBA" id="ARBA00022840"/>
    </source>
</evidence>
<comment type="subunit">
    <text evidence="3 11">Monomer.</text>
</comment>
<evidence type="ECO:0000256" key="11">
    <source>
        <dbReference type="HAMAP-Rule" id="MF_00123"/>
    </source>
</evidence>
<name>A0A2M7T9H1_9ACTN</name>
<dbReference type="SUPFAM" id="SSF52374">
    <property type="entry name" value="Nucleotidylyl transferase"/>
    <property type="match status" value="1"/>
</dbReference>
<dbReference type="Pfam" id="PF03485">
    <property type="entry name" value="Arg_tRNA_synt_N"/>
    <property type="match status" value="1"/>
</dbReference>
<organism evidence="15 16">
    <name type="scientific">Candidatus Aquicultor secundus</name>
    <dbReference type="NCBI Taxonomy" id="1973895"/>
    <lineage>
        <taxon>Bacteria</taxon>
        <taxon>Bacillati</taxon>
        <taxon>Actinomycetota</taxon>
        <taxon>Candidatus Aquicultoria</taxon>
        <taxon>Candidatus Aquicultorales</taxon>
        <taxon>Candidatus Aquicultoraceae</taxon>
        <taxon>Candidatus Aquicultor</taxon>
    </lineage>
</organism>
<evidence type="ECO:0000259" key="13">
    <source>
        <dbReference type="SMART" id="SM00836"/>
    </source>
</evidence>
<keyword evidence="8 11" id="KW-0648">Protein biosynthesis</keyword>
<dbReference type="GO" id="GO:0005524">
    <property type="term" value="F:ATP binding"/>
    <property type="evidence" value="ECO:0007669"/>
    <property type="project" value="UniProtKB-UniRule"/>
</dbReference>
<evidence type="ECO:0000256" key="9">
    <source>
        <dbReference type="ARBA" id="ARBA00023146"/>
    </source>
</evidence>
<dbReference type="SUPFAM" id="SSF55190">
    <property type="entry name" value="Arginyl-tRNA synthetase (ArgRS), N-terminal 'additional' domain"/>
    <property type="match status" value="1"/>
</dbReference>
<dbReference type="RefSeq" id="WP_286677818.1">
    <property type="nucleotide sequence ID" value="NZ_MNXI01000037.1"/>
</dbReference>
<dbReference type="SMART" id="SM01016">
    <property type="entry name" value="Arg_tRNA_synt_N"/>
    <property type="match status" value="1"/>
</dbReference>
<evidence type="ECO:0000256" key="6">
    <source>
        <dbReference type="ARBA" id="ARBA00022741"/>
    </source>
</evidence>
<dbReference type="Gene3D" id="3.30.1360.70">
    <property type="entry name" value="Arginyl tRNA synthetase N-terminal domain"/>
    <property type="match status" value="1"/>
</dbReference>
<dbReference type="Pfam" id="PF00750">
    <property type="entry name" value="tRNA-synt_1d"/>
    <property type="match status" value="1"/>
</dbReference>
<feature type="short sequence motif" description="'HIGH' region" evidence="11">
    <location>
        <begin position="130"/>
        <end position="140"/>
    </location>
</feature>
<reference evidence="16" key="1">
    <citation type="submission" date="2017-09" db="EMBL/GenBank/DDBJ databases">
        <title>Depth-based differentiation of microbial function through sediment-hosted aquifers and enrichment of novel symbionts in the deep terrestrial subsurface.</title>
        <authorList>
            <person name="Probst A.J."/>
            <person name="Ladd B."/>
            <person name="Jarett J.K."/>
            <person name="Geller-Mcgrath D.E."/>
            <person name="Sieber C.M.K."/>
            <person name="Emerson J.B."/>
            <person name="Anantharaman K."/>
            <person name="Thomas B.C."/>
            <person name="Malmstrom R."/>
            <person name="Stieglmeier M."/>
            <person name="Klingl A."/>
            <person name="Woyke T."/>
            <person name="Ryan C.M."/>
            <person name="Banfield J.F."/>
        </authorList>
    </citation>
    <scope>NUCLEOTIDE SEQUENCE [LARGE SCALE GENOMIC DNA]</scope>
</reference>
<keyword evidence="6 11" id="KW-0547">Nucleotide-binding</keyword>
<protein>
    <recommendedName>
        <fullName evidence="11">Arginine--tRNA ligase</fullName>
        <ecNumber evidence="11">6.1.1.19</ecNumber>
    </recommendedName>
    <alternativeName>
        <fullName evidence="11">Arginyl-tRNA synthetase</fullName>
        <shortName evidence="11">ArgRS</shortName>
    </alternativeName>
</protein>
<evidence type="ECO:0000256" key="1">
    <source>
        <dbReference type="ARBA" id="ARBA00004496"/>
    </source>
</evidence>
<evidence type="ECO:0000256" key="4">
    <source>
        <dbReference type="ARBA" id="ARBA00022490"/>
    </source>
</evidence>
<dbReference type="GO" id="GO:0005737">
    <property type="term" value="C:cytoplasm"/>
    <property type="evidence" value="ECO:0007669"/>
    <property type="project" value="UniProtKB-SubCell"/>
</dbReference>
<keyword evidence="7 11" id="KW-0067">ATP-binding</keyword>
<dbReference type="InterPro" id="IPR009080">
    <property type="entry name" value="tRNAsynth_Ia_anticodon-bd"/>
</dbReference>
<accession>A0A2M7T9H1</accession>
<dbReference type="SUPFAM" id="SSF47323">
    <property type="entry name" value="Anticodon-binding domain of a subclass of class I aminoacyl-tRNA synthetases"/>
    <property type="match status" value="1"/>
</dbReference>
<comment type="similarity">
    <text evidence="2 11 12">Belongs to the class-I aminoacyl-tRNA synthetase family.</text>
</comment>
<dbReference type="AlphaFoldDB" id="A0A2M7T9H1"/>
<dbReference type="GO" id="GO:0004814">
    <property type="term" value="F:arginine-tRNA ligase activity"/>
    <property type="evidence" value="ECO:0007669"/>
    <property type="project" value="UniProtKB-UniRule"/>
</dbReference>
<dbReference type="Gene3D" id="3.40.50.620">
    <property type="entry name" value="HUPs"/>
    <property type="match status" value="1"/>
</dbReference>
<dbReference type="InterPro" id="IPR014729">
    <property type="entry name" value="Rossmann-like_a/b/a_fold"/>
</dbReference>
<dbReference type="InterPro" id="IPR008909">
    <property type="entry name" value="DALR_anticod-bd"/>
</dbReference>
<dbReference type="SMART" id="SM00836">
    <property type="entry name" value="DALR_1"/>
    <property type="match status" value="1"/>
</dbReference>
<dbReference type="FunFam" id="3.40.50.620:FF:000062">
    <property type="entry name" value="Arginine--tRNA ligase"/>
    <property type="match status" value="1"/>
</dbReference>
<sequence length="553" mass="62492">MIKDKLEQLVQQAIGAAKAEGKLPLLEIPPVVLEHPKEKAHGDWATNAALVLAGNVKMPPRAVAQIIVDSFGNTATYFDKIEIAGPGFINFYLSNRWLYDVLSQIREQGEKYGHSTIGAGQKVQVEFVSANPVGPMHIGHGRWAAVGDTLANVLSANGYTVQREFYINDYGNQMNIFAKSVAVRYAQLLGRDVPFPEEGYRGEYIKDIAREIIAEDNDKYMSVSEQDREAIFKERAYMQVLDHIKHTLANMGVVFDFWFSERVLHELSTVTKTIEELREHGYVYDSEGAVWFKATEFGEDKDRVLIRANGEPTYFAADIAYHKNKLERGFDKIINIWGADHHGYIGRMKAAVQALGYPADRLEIIIGQLVNLLRGGEPVRMSKRTGEMVTLDELLEEVGKDAARFFFLMRSTDSQLDFDIRLAKEQSNENPVYYVQYAHARISSIVRFAEAEGVSLHEDVKYSLLKTEPELDLIRKLAEWPEVLERAARQRALHPLTVYSQELAAAFHFFYTKCRVVGEDKDLSTARMSLCEATKTVLRNALGMLGVTAPERM</sequence>
<dbReference type="InterPro" id="IPR001278">
    <property type="entry name" value="Arg-tRNA-ligase"/>
</dbReference>
<evidence type="ECO:0000313" key="16">
    <source>
        <dbReference type="Proteomes" id="UP000230956"/>
    </source>
</evidence>
<dbReference type="InterPro" id="IPR005148">
    <property type="entry name" value="Arg-tRNA-synth_N"/>
</dbReference>
<feature type="domain" description="Arginyl tRNA synthetase N-terminal" evidence="14">
    <location>
        <begin position="4"/>
        <end position="93"/>
    </location>
</feature>
<dbReference type="EMBL" id="PFNG01000070">
    <property type="protein sequence ID" value="PIZ41104.1"/>
    <property type="molecule type" value="Genomic_DNA"/>
</dbReference>
<keyword evidence="9 11" id="KW-0030">Aminoacyl-tRNA synthetase</keyword>
<evidence type="ECO:0000256" key="10">
    <source>
        <dbReference type="ARBA" id="ARBA00049339"/>
    </source>
</evidence>
<comment type="subcellular location">
    <subcellularLocation>
        <location evidence="1 11">Cytoplasm</location>
    </subcellularLocation>
</comment>
<proteinExistence type="inferred from homology"/>
<dbReference type="InterPro" id="IPR035684">
    <property type="entry name" value="ArgRS_core"/>
</dbReference>
<keyword evidence="4 11" id="KW-0963">Cytoplasm</keyword>
<dbReference type="NCBIfam" id="TIGR00456">
    <property type="entry name" value="argS"/>
    <property type="match status" value="1"/>
</dbReference>
<evidence type="ECO:0000256" key="3">
    <source>
        <dbReference type="ARBA" id="ARBA00011245"/>
    </source>
</evidence>
<dbReference type="CDD" id="cd00671">
    <property type="entry name" value="ArgRS_core"/>
    <property type="match status" value="1"/>
</dbReference>
<dbReference type="EC" id="6.1.1.19" evidence="11"/>
<evidence type="ECO:0000256" key="12">
    <source>
        <dbReference type="RuleBase" id="RU363038"/>
    </source>
</evidence>
<comment type="caution">
    <text evidence="15">The sequence shown here is derived from an EMBL/GenBank/DDBJ whole genome shotgun (WGS) entry which is preliminary data.</text>
</comment>
<comment type="catalytic activity">
    <reaction evidence="10 11">
        <text>tRNA(Arg) + L-arginine + ATP = L-arginyl-tRNA(Arg) + AMP + diphosphate</text>
        <dbReference type="Rhea" id="RHEA:20301"/>
        <dbReference type="Rhea" id="RHEA-COMP:9658"/>
        <dbReference type="Rhea" id="RHEA-COMP:9673"/>
        <dbReference type="ChEBI" id="CHEBI:30616"/>
        <dbReference type="ChEBI" id="CHEBI:32682"/>
        <dbReference type="ChEBI" id="CHEBI:33019"/>
        <dbReference type="ChEBI" id="CHEBI:78442"/>
        <dbReference type="ChEBI" id="CHEBI:78513"/>
        <dbReference type="ChEBI" id="CHEBI:456215"/>
        <dbReference type="EC" id="6.1.1.19"/>
    </reaction>
</comment>
<dbReference type="FunFam" id="1.10.730.10:FF:000008">
    <property type="entry name" value="Arginine--tRNA ligase"/>
    <property type="match status" value="1"/>
</dbReference>
<evidence type="ECO:0000313" key="15">
    <source>
        <dbReference type="EMBL" id="PIZ41104.1"/>
    </source>
</evidence>
<dbReference type="GO" id="GO:0006420">
    <property type="term" value="P:arginyl-tRNA aminoacylation"/>
    <property type="evidence" value="ECO:0007669"/>
    <property type="project" value="UniProtKB-UniRule"/>
</dbReference>
<dbReference type="Gene3D" id="1.10.730.10">
    <property type="entry name" value="Isoleucyl-tRNA Synthetase, Domain 1"/>
    <property type="match status" value="1"/>
</dbReference>
<dbReference type="Proteomes" id="UP000230956">
    <property type="component" value="Unassembled WGS sequence"/>
</dbReference>
<keyword evidence="5 11" id="KW-0436">Ligase</keyword>
<dbReference type="PRINTS" id="PR01038">
    <property type="entry name" value="TRNASYNTHARG"/>
</dbReference>
<feature type="domain" description="DALR anticodon binding" evidence="13">
    <location>
        <begin position="435"/>
        <end position="553"/>
    </location>
</feature>
<gene>
    <name evidence="11" type="primary">argS</name>
    <name evidence="15" type="ORF">COY37_02825</name>
</gene>
<dbReference type="PANTHER" id="PTHR11956">
    <property type="entry name" value="ARGINYL-TRNA SYNTHETASE"/>
    <property type="match status" value="1"/>
</dbReference>
<dbReference type="InterPro" id="IPR036695">
    <property type="entry name" value="Arg-tRNA-synth_N_sf"/>
</dbReference>
<evidence type="ECO:0000256" key="2">
    <source>
        <dbReference type="ARBA" id="ARBA00005594"/>
    </source>
</evidence>
<evidence type="ECO:0000256" key="8">
    <source>
        <dbReference type="ARBA" id="ARBA00022917"/>
    </source>
</evidence>
<evidence type="ECO:0000256" key="5">
    <source>
        <dbReference type="ARBA" id="ARBA00022598"/>
    </source>
</evidence>